<name>A0A1B7K709_9ENTR</name>
<keyword evidence="5 10" id="KW-0812">Transmembrane</keyword>
<evidence type="ECO:0000256" key="5">
    <source>
        <dbReference type="ARBA" id="ARBA00022692"/>
    </source>
</evidence>
<keyword evidence="13" id="KW-1185">Reference proteome</keyword>
<evidence type="ECO:0000256" key="9">
    <source>
        <dbReference type="ARBA" id="ARBA00034290"/>
    </source>
</evidence>
<dbReference type="SUPFAM" id="SSF141868">
    <property type="entry name" value="EAL domain-like"/>
    <property type="match status" value="1"/>
</dbReference>
<dbReference type="InterPro" id="IPR050706">
    <property type="entry name" value="Cyclic-di-GMP_PDE-like"/>
</dbReference>
<dbReference type="InterPro" id="IPR035919">
    <property type="entry name" value="EAL_sf"/>
</dbReference>
<proteinExistence type="predicted"/>
<protein>
    <recommendedName>
        <fullName evidence="2">cyclic-guanylate-specific phosphodiesterase</fullName>
        <ecNumber evidence="2">3.1.4.52</ecNumber>
    </recommendedName>
</protein>
<dbReference type="Pfam" id="PF00563">
    <property type="entry name" value="EAL"/>
    <property type="match status" value="1"/>
</dbReference>
<evidence type="ECO:0000256" key="10">
    <source>
        <dbReference type="SAM" id="Phobius"/>
    </source>
</evidence>
<dbReference type="EMBL" id="LXEU01000015">
    <property type="protein sequence ID" value="OAT55824.1"/>
    <property type="molecule type" value="Genomic_DNA"/>
</dbReference>
<evidence type="ECO:0000313" key="13">
    <source>
        <dbReference type="Proteomes" id="UP000078386"/>
    </source>
</evidence>
<dbReference type="InterPro" id="IPR024744">
    <property type="entry name" value="CSS-motif_dom"/>
</dbReference>
<keyword evidence="4" id="KW-0973">c-di-GMP</keyword>
<gene>
    <name evidence="12" type="ORF">M989_00846</name>
</gene>
<evidence type="ECO:0000259" key="11">
    <source>
        <dbReference type="PROSITE" id="PS50883"/>
    </source>
</evidence>
<dbReference type="InterPro" id="IPR001633">
    <property type="entry name" value="EAL_dom"/>
</dbReference>
<evidence type="ECO:0000256" key="2">
    <source>
        <dbReference type="ARBA" id="ARBA00012282"/>
    </source>
</evidence>
<dbReference type="Pfam" id="PF12792">
    <property type="entry name" value="CSS-motif"/>
    <property type="match status" value="1"/>
</dbReference>
<reference evidence="12 13" key="1">
    <citation type="submission" date="2016-04" db="EMBL/GenBank/DDBJ databases">
        <title>ATOL: Assembling a taxonomically balanced genome-scale reconstruction of the evolutionary history of the Enterobacteriaceae.</title>
        <authorList>
            <person name="Plunkett G.III."/>
            <person name="Neeno-Eckwall E.C."/>
            <person name="Glasner J.D."/>
            <person name="Perna N.T."/>
        </authorList>
    </citation>
    <scope>NUCLEOTIDE SEQUENCE [LARGE SCALE GENOMIC DNA]</scope>
    <source>
        <strain evidence="12 13">ATCC 51603</strain>
    </source>
</reference>
<organism evidence="12 13">
    <name type="scientific">Kluyvera georgiana ATCC 51603</name>
    <dbReference type="NCBI Taxonomy" id="1354264"/>
    <lineage>
        <taxon>Bacteria</taxon>
        <taxon>Pseudomonadati</taxon>
        <taxon>Pseudomonadota</taxon>
        <taxon>Gammaproteobacteria</taxon>
        <taxon>Enterobacterales</taxon>
        <taxon>Enterobacteriaceae</taxon>
        <taxon>Kluyvera</taxon>
    </lineage>
</organism>
<feature type="transmembrane region" description="Helical" evidence="10">
    <location>
        <begin position="6"/>
        <end position="27"/>
    </location>
</feature>
<dbReference type="PROSITE" id="PS50883">
    <property type="entry name" value="EAL"/>
    <property type="match status" value="1"/>
</dbReference>
<evidence type="ECO:0000256" key="8">
    <source>
        <dbReference type="ARBA" id="ARBA00023136"/>
    </source>
</evidence>
<dbReference type="GO" id="GO:0071111">
    <property type="term" value="F:cyclic-guanylate-specific phosphodiesterase activity"/>
    <property type="evidence" value="ECO:0007669"/>
    <property type="project" value="UniProtKB-EC"/>
</dbReference>
<evidence type="ECO:0000313" key="12">
    <source>
        <dbReference type="EMBL" id="OAT55824.1"/>
    </source>
</evidence>
<evidence type="ECO:0000256" key="3">
    <source>
        <dbReference type="ARBA" id="ARBA00022475"/>
    </source>
</evidence>
<evidence type="ECO:0000256" key="7">
    <source>
        <dbReference type="ARBA" id="ARBA00022989"/>
    </source>
</evidence>
<dbReference type="PANTHER" id="PTHR33121:SF79">
    <property type="entry name" value="CYCLIC DI-GMP PHOSPHODIESTERASE PDED-RELATED"/>
    <property type="match status" value="1"/>
</dbReference>
<feature type="transmembrane region" description="Helical" evidence="10">
    <location>
        <begin position="226"/>
        <end position="247"/>
    </location>
</feature>
<sequence length="505" mass="57232">MNTQFSLRVFFPVVTVLVVLLIANYFVRHLQHQEQSQMGKGLLRYSEDVSQQLASALMDARHTGVTNCSPDSLNALRNIRYKYKYLDDIGIIDSGSLACTANWGILINKIPLPSYFYTTPSNYRIYKFDDNVKFVKSNYKATVLDNFVVFNSALSFTNFLTFPPDYFMSLNTRDGNELFYTVGKKTDNGRALWRSMFDVETKECSSVRDLCVLTLRTDGGLLSLSLFLNFILLVTGGICGGLLASWIGNQINESKSLERRFLYALKHKKLRMEYQPIVRGREGVVGFEALLRWQDEYFGSVSPELFIGISSKLGQYHRVADFVMECSLNEMGAYLINNPEIKLSINVGDEEISSTTYLKRLCNECSSRGIRNRQIKLEVTERVSLESSVIASFCKTAKRLGFFVSLHDFGTGNSNISWLIEFDFDEVKIDKFFVSNIDDPLKQKMLLSIVSGLRKTGKSLVFEGVETEGQFEFICGLDERFCIQGWYIRKSVGANIVGELLNGGV</sequence>
<dbReference type="RefSeq" id="WP_064542487.1">
    <property type="nucleotide sequence ID" value="NZ_LXEU01000015.1"/>
</dbReference>
<dbReference type="GO" id="GO:0005886">
    <property type="term" value="C:plasma membrane"/>
    <property type="evidence" value="ECO:0007669"/>
    <property type="project" value="UniProtKB-SubCell"/>
</dbReference>
<dbReference type="Gene3D" id="3.20.20.450">
    <property type="entry name" value="EAL domain"/>
    <property type="match status" value="1"/>
</dbReference>
<comment type="catalytic activity">
    <reaction evidence="9">
        <text>3',3'-c-di-GMP + H2O = 5'-phosphoguanylyl(3'-&gt;5')guanosine + H(+)</text>
        <dbReference type="Rhea" id="RHEA:24902"/>
        <dbReference type="ChEBI" id="CHEBI:15377"/>
        <dbReference type="ChEBI" id="CHEBI:15378"/>
        <dbReference type="ChEBI" id="CHEBI:58754"/>
        <dbReference type="ChEBI" id="CHEBI:58805"/>
        <dbReference type="EC" id="3.1.4.52"/>
    </reaction>
</comment>
<feature type="domain" description="EAL" evidence="11">
    <location>
        <begin position="254"/>
        <end position="505"/>
    </location>
</feature>
<evidence type="ECO:0000256" key="1">
    <source>
        <dbReference type="ARBA" id="ARBA00004651"/>
    </source>
</evidence>
<keyword evidence="6" id="KW-0378">Hydrolase</keyword>
<evidence type="ECO:0000256" key="4">
    <source>
        <dbReference type="ARBA" id="ARBA00022636"/>
    </source>
</evidence>
<keyword evidence="3" id="KW-1003">Cell membrane</keyword>
<dbReference type="PANTHER" id="PTHR33121">
    <property type="entry name" value="CYCLIC DI-GMP PHOSPHODIESTERASE PDEF"/>
    <property type="match status" value="1"/>
</dbReference>
<dbReference type="CDD" id="cd01948">
    <property type="entry name" value="EAL"/>
    <property type="match status" value="1"/>
</dbReference>
<keyword evidence="8 10" id="KW-0472">Membrane</keyword>
<comment type="caution">
    <text evidence="12">The sequence shown here is derived from an EMBL/GenBank/DDBJ whole genome shotgun (WGS) entry which is preliminary data.</text>
</comment>
<keyword evidence="7 10" id="KW-1133">Transmembrane helix</keyword>
<dbReference type="EC" id="3.1.4.52" evidence="2"/>
<comment type="subcellular location">
    <subcellularLocation>
        <location evidence="1">Cell membrane</location>
        <topology evidence="1">Multi-pass membrane protein</topology>
    </subcellularLocation>
</comment>
<dbReference type="PATRIC" id="fig|1354264.4.peg.880"/>
<dbReference type="SMART" id="SM00052">
    <property type="entry name" value="EAL"/>
    <property type="match status" value="1"/>
</dbReference>
<evidence type="ECO:0000256" key="6">
    <source>
        <dbReference type="ARBA" id="ARBA00022801"/>
    </source>
</evidence>
<accession>A0A1B7K709</accession>
<dbReference type="Proteomes" id="UP000078386">
    <property type="component" value="Unassembled WGS sequence"/>
</dbReference>
<dbReference type="AlphaFoldDB" id="A0A1B7K709"/>